<dbReference type="InterPro" id="IPR024932">
    <property type="entry name" value="ApbE"/>
</dbReference>
<protein>
    <recommendedName>
        <fullName evidence="3">FAD:protein FMN transferase</fullName>
        <ecNumber evidence="2">2.7.1.180</ecNumber>
    </recommendedName>
    <alternativeName>
        <fullName evidence="9">Flavin transferase</fullName>
    </alternativeName>
</protein>
<keyword evidence="5 11" id="KW-0808">Transferase</keyword>
<evidence type="ECO:0000256" key="2">
    <source>
        <dbReference type="ARBA" id="ARBA00011955"/>
    </source>
</evidence>
<accession>A0A919V1I0</accession>
<dbReference type="AlphaFoldDB" id="A0A919V1I0"/>
<evidence type="ECO:0000313" key="11">
    <source>
        <dbReference type="EMBL" id="GII78627.1"/>
    </source>
</evidence>
<proteinExistence type="predicted"/>
<keyword evidence="8" id="KW-0460">Magnesium</keyword>
<dbReference type="Pfam" id="PF02424">
    <property type="entry name" value="ApbE"/>
    <property type="match status" value="2"/>
</dbReference>
<keyword evidence="6" id="KW-0479">Metal-binding</keyword>
<dbReference type="GO" id="GO:0016740">
    <property type="term" value="F:transferase activity"/>
    <property type="evidence" value="ECO:0007669"/>
    <property type="project" value="UniProtKB-KW"/>
</dbReference>
<dbReference type="SUPFAM" id="SSF143631">
    <property type="entry name" value="ApbE-like"/>
    <property type="match status" value="1"/>
</dbReference>
<keyword evidence="12" id="KW-1185">Reference proteome</keyword>
<evidence type="ECO:0000256" key="7">
    <source>
        <dbReference type="ARBA" id="ARBA00022827"/>
    </source>
</evidence>
<dbReference type="EMBL" id="BOOU01000051">
    <property type="protein sequence ID" value="GII78627.1"/>
    <property type="molecule type" value="Genomic_DNA"/>
</dbReference>
<gene>
    <name evidence="11" type="ORF">Sru01_36090</name>
</gene>
<comment type="catalytic activity">
    <reaction evidence="10">
        <text>L-threonyl-[protein] + FAD = FMN-L-threonyl-[protein] + AMP + H(+)</text>
        <dbReference type="Rhea" id="RHEA:36847"/>
        <dbReference type="Rhea" id="RHEA-COMP:11060"/>
        <dbReference type="Rhea" id="RHEA-COMP:11061"/>
        <dbReference type="ChEBI" id="CHEBI:15378"/>
        <dbReference type="ChEBI" id="CHEBI:30013"/>
        <dbReference type="ChEBI" id="CHEBI:57692"/>
        <dbReference type="ChEBI" id="CHEBI:74257"/>
        <dbReference type="ChEBI" id="CHEBI:456215"/>
        <dbReference type="EC" id="2.7.1.180"/>
    </reaction>
</comment>
<name>A0A919V1I0_9ACTN</name>
<evidence type="ECO:0000256" key="5">
    <source>
        <dbReference type="ARBA" id="ARBA00022679"/>
    </source>
</evidence>
<organism evidence="11 12">
    <name type="scientific">Sphaerisporangium rufum</name>
    <dbReference type="NCBI Taxonomy" id="1381558"/>
    <lineage>
        <taxon>Bacteria</taxon>
        <taxon>Bacillati</taxon>
        <taxon>Actinomycetota</taxon>
        <taxon>Actinomycetes</taxon>
        <taxon>Streptosporangiales</taxon>
        <taxon>Streptosporangiaceae</taxon>
        <taxon>Sphaerisporangium</taxon>
    </lineage>
</organism>
<evidence type="ECO:0000256" key="4">
    <source>
        <dbReference type="ARBA" id="ARBA00022630"/>
    </source>
</evidence>
<evidence type="ECO:0000256" key="6">
    <source>
        <dbReference type="ARBA" id="ARBA00022723"/>
    </source>
</evidence>
<reference evidence="11" key="1">
    <citation type="submission" date="2021-01" db="EMBL/GenBank/DDBJ databases">
        <title>Whole genome shotgun sequence of Sphaerisporangium rufum NBRC 109079.</title>
        <authorList>
            <person name="Komaki H."/>
            <person name="Tamura T."/>
        </authorList>
    </citation>
    <scope>NUCLEOTIDE SEQUENCE</scope>
    <source>
        <strain evidence="11">NBRC 109079</strain>
    </source>
</reference>
<evidence type="ECO:0000313" key="12">
    <source>
        <dbReference type="Proteomes" id="UP000655287"/>
    </source>
</evidence>
<keyword evidence="4" id="KW-0285">Flavoprotein</keyword>
<comment type="caution">
    <text evidence="11">The sequence shown here is derived from an EMBL/GenBank/DDBJ whole genome shotgun (WGS) entry which is preliminary data.</text>
</comment>
<dbReference type="PANTHER" id="PTHR30040:SF2">
    <property type="entry name" value="FAD:PROTEIN FMN TRANSFERASE"/>
    <property type="match status" value="1"/>
</dbReference>
<evidence type="ECO:0000256" key="3">
    <source>
        <dbReference type="ARBA" id="ARBA00016337"/>
    </source>
</evidence>
<keyword evidence="7" id="KW-0274">FAD</keyword>
<dbReference type="GO" id="GO:0046872">
    <property type="term" value="F:metal ion binding"/>
    <property type="evidence" value="ECO:0007669"/>
    <property type="project" value="UniProtKB-KW"/>
</dbReference>
<evidence type="ECO:0000256" key="9">
    <source>
        <dbReference type="ARBA" id="ARBA00031306"/>
    </source>
</evidence>
<dbReference type="EC" id="2.7.1.180" evidence="2"/>
<dbReference type="Proteomes" id="UP000655287">
    <property type="component" value="Unassembled WGS sequence"/>
</dbReference>
<dbReference type="PANTHER" id="PTHR30040">
    <property type="entry name" value="THIAMINE BIOSYNTHESIS LIPOPROTEIN APBE"/>
    <property type="match status" value="1"/>
</dbReference>
<evidence type="ECO:0000256" key="8">
    <source>
        <dbReference type="ARBA" id="ARBA00022842"/>
    </source>
</evidence>
<evidence type="ECO:0000256" key="1">
    <source>
        <dbReference type="ARBA" id="ARBA00001946"/>
    </source>
</evidence>
<evidence type="ECO:0000256" key="10">
    <source>
        <dbReference type="ARBA" id="ARBA00048540"/>
    </source>
</evidence>
<comment type="cofactor">
    <cofactor evidence="1">
        <name>Mg(2+)</name>
        <dbReference type="ChEBI" id="CHEBI:18420"/>
    </cofactor>
</comment>
<dbReference type="Gene3D" id="3.10.520.10">
    <property type="entry name" value="ApbE-like domains"/>
    <property type="match status" value="2"/>
</dbReference>
<dbReference type="RefSeq" id="WP_239137518.1">
    <property type="nucleotide sequence ID" value="NZ_BOOU01000051.1"/>
</dbReference>
<dbReference type="InterPro" id="IPR003374">
    <property type="entry name" value="ApbE-like_sf"/>
</dbReference>
<sequence length="258" mass="26361">MIRHAEHVMGTVFSFDVRHQSTSALRAALAGAVGWLHRVDEVFSTYRPGSHVSRLGRGEIDLADCPAEVGEVLDLCAAASAASGGCFTATPGGRLDPSGLVKGWAVERASAMLRAAGATCHAVNGGGDVRLSGEAAPGRPWRTGIADPLRPGGLAAVVSGRDLAVATSGVAERGAHVLDPRSGRPASELASVTVVAADLAWADALATAALAMGDQAREWLAGLPGVAAFAVLPSGGRWWTPDFPRYAPEVAGRSCAIP</sequence>